<organism evidence="2 3">
    <name type="scientific">Sulfurimicrobium lacus</name>
    <dbReference type="NCBI Taxonomy" id="2715678"/>
    <lineage>
        <taxon>Bacteria</taxon>
        <taxon>Pseudomonadati</taxon>
        <taxon>Pseudomonadota</taxon>
        <taxon>Betaproteobacteria</taxon>
        <taxon>Nitrosomonadales</taxon>
        <taxon>Sulfuricellaceae</taxon>
        <taxon>Sulfurimicrobium</taxon>
    </lineage>
</organism>
<dbReference type="GO" id="GO:0003723">
    <property type="term" value="F:RNA binding"/>
    <property type="evidence" value="ECO:0007669"/>
    <property type="project" value="InterPro"/>
</dbReference>
<dbReference type="Pfam" id="PF00773">
    <property type="entry name" value="RNB"/>
    <property type="match status" value="2"/>
</dbReference>
<dbReference type="EMBL" id="AP022853">
    <property type="protein sequence ID" value="BCB25321.1"/>
    <property type="molecule type" value="Genomic_DNA"/>
</dbReference>
<evidence type="ECO:0000313" key="3">
    <source>
        <dbReference type="Proteomes" id="UP000502260"/>
    </source>
</evidence>
<dbReference type="InterPro" id="IPR001900">
    <property type="entry name" value="RNase_II/R"/>
</dbReference>
<dbReference type="SUPFAM" id="SSF50249">
    <property type="entry name" value="Nucleic acid-binding proteins"/>
    <property type="match status" value="1"/>
</dbReference>
<dbReference type="PANTHER" id="PTHR23355">
    <property type="entry name" value="RIBONUCLEASE"/>
    <property type="match status" value="1"/>
</dbReference>
<dbReference type="KEGG" id="slac:SKTS_02070"/>
<name>A0A6F8V869_9PROT</name>
<gene>
    <name evidence="2" type="ORF">SKTS_02070</name>
</gene>
<dbReference type="SMART" id="SM00955">
    <property type="entry name" value="RNB"/>
    <property type="match status" value="1"/>
</dbReference>
<feature type="domain" description="RNB" evidence="1">
    <location>
        <begin position="236"/>
        <end position="508"/>
    </location>
</feature>
<dbReference type="InterPro" id="IPR050180">
    <property type="entry name" value="RNR_Ribonuclease"/>
</dbReference>
<dbReference type="RefSeq" id="WP_173059065.1">
    <property type="nucleotide sequence ID" value="NZ_AP022853.1"/>
</dbReference>
<dbReference type="InterPro" id="IPR012340">
    <property type="entry name" value="NA-bd_OB-fold"/>
</dbReference>
<keyword evidence="3" id="KW-1185">Reference proteome</keyword>
<evidence type="ECO:0000313" key="2">
    <source>
        <dbReference type="EMBL" id="BCB25321.1"/>
    </source>
</evidence>
<dbReference type="GO" id="GO:0006402">
    <property type="term" value="P:mRNA catabolic process"/>
    <property type="evidence" value="ECO:0007669"/>
    <property type="project" value="TreeGrafter"/>
</dbReference>
<sequence length="618" mass="68503">MNVLYEEDGAIKVANVMSDAGSSLQVETPHGKRAKIKASNVLLRFETPPLAGFMDAADAVAAELDTSFLWECCGADEFMFNELAQDYYGHTPSPVEAAAVALRLHAAPMYFYKKGKGRYKAAPEENLKAALASEEKKRQQAATVASYVSQLSASTLPEAFTPQIVEMLLYRADKNCLEYKALEKACADTGTTAAKLLELCGAIPSSHDYHYRRFVLENFPRGIGFDPVGEFAREHVLPLAEAEAFSIDDAATTEIDDAFSVVKQPNGNWRVGIHIAAPALGFEAGSPLDNVALQRMSTVYMPGHKITMLPDEVVEQFTLNEGTSNPALSMYLDVSPDFEILSVESRLEHVHIATNLRHDTLEPVFNAETLASGDGPDYPFKTELGMLWQFANRLEELRGKVGSQNQFKDYNFEIDGEHVTVTERPRGSPIDKVVSELMIQVNSHWAKQLSEAGVAAIYRSQNNGKVRMSTSPGPHQGLGVAQYAWSSSPLRRYVDLLNQRQIIAMLQGDTPPYAPNSEALFSAIRDFEFAYDAYSNVQRSMERYWCLRYLLQEGVTMAPATLIKENLVRFERLPLVTRVFGMPELPPGTALEVEVSAVDLLELEVRCKFHAERPAEPA</sequence>
<dbReference type="GO" id="GO:0005829">
    <property type="term" value="C:cytosol"/>
    <property type="evidence" value="ECO:0007669"/>
    <property type="project" value="TreeGrafter"/>
</dbReference>
<protein>
    <submittedName>
        <fullName evidence="2">Exoribonuclease II</fullName>
    </submittedName>
</protein>
<evidence type="ECO:0000259" key="1">
    <source>
        <dbReference type="SMART" id="SM00955"/>
    </source>
</evidence>
<proteinExistence type="predicted"/>
<dbReference type="PANTHER" id="PTHR23355:SF9">
    <property type="entry name" value="DIS3-LIKE EXONUCLEASE 2"/>
    <property type="match status" value="1"/>
</dbReference>
<accession>A0A6F8V869</accession>
<reference evidence="3" key="1">
    <citation type="submission" date="2020-03" db="EMBL/GenBank/DDBJ databases">
        <title>Complete genome sequence of sulfur-oxidizing bacterium skT11.</title>
        <authorList>
            <person name="Kanda M."/>
            <person name="Kojima H."/>
            <person name="Fukui M."/>
        </authorList>
    </citation>
    <scope>NUCLEOTIDE SEQUENCE [LARGE SCALE GENOMIC DNA]</scope>
    <source>
        <strain evidence="3">skT11</strain>
    </source>
</reference>
<dbReference type="AlphaFoldDB" id="A0A6F8V869"/>
<dbReference type="Proteomes" id="UP000502260">
    <property type="component" value="Chromosome"/>
</dbReference>
<dbReference type="GO" id="GO:0004540">
    <property type="term" value="F:RNA nuclease activity"/>
    <property type="evidence" value="ECO:0007669"/>
    <property type="project" value="InterPro"/>
</dbReference>